<reference evidence="3" key="1">
    <citation type="submission" date="2021-02" db="EMBL/GenBank/DDBJ databases">
        <authorList>
            <person name="Nowell W R."/>
        </authorList>
    </citation>
    <scope>NUCLEOTIDE SEQUENCE</scope>
</reference>
<dbReference type="Pfam" id="PF18139">
    <property type="entry name" value="LSDAT_euk"/>
    <property type="match status" value="1"/>
</dbReference>
<protein>
    <recommendedName>
        <fullName evidence="2">TRPM SLOG domain-containing protein</fullName>
    </recommendedName>
</protein>
<evidence type="ECO:0000259" key="2">
    <source>
        <dbReference type="Pfam" id="PF18139"/>
    </source>
</evidence>
<feature type="region of interest" description="Disordered" evidence="1">
    <location>
        <begin position="27"/>
        <end position="49"/>
    </location>
</feature>
<dbReference type="PANTHER" id="PTHR13800">
    <property type="entry name" value="TRANSIENT RECEPTOR POTENTIAL CATION CHANNEL, SUBFAMILY M, MEMBER 6"/>
    <property type="match status" value="1"/>
</dbReference>
<dbReference type="GO" id="GO:0099604">
    <property type="term" value="F:ligand-gated calcium channel activity"/>
    <property type="evidence" value="ECO:0007669"/>
    <property type="project" value="TreeGrafter"/>
</dbReference>
<feature type="domain" description="TRPM SLOG" evidence="2">
    <location>
        <begin position="75"/>
        <end position="121"/>
    </location>
</feature>
<dbReference type="InterPro" id="IPR041491">
    <property type="entry name" value="TRPM_SLOG"/>
</dbReference>
<dbReference type="InterPro" id="IPR050927">
    <property type="entry name" value="TRPM"/>
</dbReference>
<dbReference type="GO" id="GO:0005886">
    <property type="term" value="C:plasma membrane"/>
    <property type="evidence" value="ECO:0007669"/>
    <property type="project" value="TreeGrafter"/>
</dbReference>
<feature type="non-terminal residue" evidence="3">
    <location>
        <position position="1"/>
    </location>
</feature>
<accession>A0A820NA56</accession>
<dbReference type="Proteomes" id="UP000663874">
    <property type="component" value="Unassembled WGS sequence"/>
</dbReference>
<gene>
    <name evidence="3" type="ORF">FNK824_LOCUS43403</name>
</gene>
<dbReference type="PANTHER" id="PTHR13800:SF12">
    <property type="entry name" value="TRANSIENT RECEPTOR POTENTIAL CATION CHANNEL SUBFAMILY M MEMBER-LIKE 2"/>
    <property type="match status" value="1"/>
</dbReference>
<organism evidence="3 4">
    <name type="scientific">Rotaria sordida</name>
    <dbReference type="NCBI Taxonomy" id="392033"/>
    <lineage>
        <taxon>Eukaryota</taxon>
        <taxon>Metazoa</taxon>
        <taxon>Spiralia</taxon>
        <taxon>Gnathifera</taxon>
        <taxon>Rotifera</taxon>
        <taxon>Eurotatoria</taxon>
        <taxon>Bdelloidea</taxon>
        <taxon>Philodinida</taxon>
        <taxon>Philodinidae</taxon>
        <taxon>Rotaria</taxon>
    </lineage>
</organism>
<feature type="non-terminal residue" evidence="3">
    <location>
        <position position="124"/>
    </location>
</feature>
<dbReference type="EMBL" id="CAJOBE010060235">
    <property type="protein sequence ID" value="CAF4384145.1"/>
    <property type="molecule type" value="Genomic_DNA"/>
</dbReference>
<evidence type="ECO:0000313" key="4">
    <source>
        <dbReference type="Proteomes" id="UP000663874"/>
    </source>
</evidence>
<feature type="compositionally biased region" description="Low complexity" evidence="1">
    <location>
        <begin position="27"/>
        <end position="43"/>
    </location>
</feature>
<name>A0A820NA56_9BILA</name>
<dbReference type="AlphaFoldDB" id="A0A820NA56"/>
<comment type="caution">
    <text evidence="3">The sequence shown here is derived from an EMBL/GenBank/DDBJ whole genome shotgun (WGS) entry which is preliminary data.</text>
</comment>
<evidence type="ECO:0000256" key="1">
    <source>
        <dbReference type="SAM" id="MobiDB-lite"/>
    </source>
</evidence>
<proteinExistence type="predicted"/>
<evidence type="ECO:0000313" key="3">
    <source>
        <dbReference type="EMBL" id="CAF4384145.1"/>
    </source>
</evidence>
<sequence length="124" mass="13659">DDGTERKYGREIAFRAQLEQAMSSGFFSSKTTTTSSNQSGNISETSFLQPENSRSYKKCFLLLANNYSFLIFNVDPVPAVLLVVEGGPNTVRTVHEAVVENNIPAVFLEGTGRCCDLFAKAFHL</sequence>